<keyword evidence="2 3" id="KW-0813">Transport</keyword>
<evidence type="ECO:0000256" key="3">
    <source>
        <dbReference type="RuleBase" id="RU365026"/>
    </source>
</evidence>
<accession>A0A8X8ZAM0</accession>
<dbReference type="InterPro" id="IPR016159">
    <property type="entry name" value="Cullin_repeat-like_dom_sf"/>
</dbReference>
<keyword evidence="3" id="KW-0268">Exocytosis</keyword>
<evidence type="ECO:0000256" key="1">
    <source>
        <dbReference type="ARBA" id="ARBA00006756"/>
    </source>
</evidence>
<keyword evidence="3" id="KW-0653">Protein transport</keyword>
<organism evidence="5">
    <name type="scientific">Salvia splendens</name>
    <name type="common">Scarlet sage</name>
    <dbReference type="NCBI Taxonomy" id="180675"/>
    <lineage>
        <taxon>Eukaryota</taxon>
        <taxon>Viridiplantae</taxon>
        <taxon>Streptophyta</taxon>
        <taxon>Embryophyta</taxon>
        <taxon>Tracheophyta</taxon>
        <taxon>Spermatophyta</taxon>
        <taxon>Magnoliopsida</taxon>
        <taxon>eudicotyledons</taxon>
        <taxon>Gunneridae</taxon>
        <taxon>Pentapetalae</taxon>
        <taxon>asterids</taxon>
        <taxon>lamiids</taxon>
        <taxon>Lamiales</taxon>
        <taxon>Lamiaceae</taxon>
        <taxon>Nepetoideae</taxon>
        <taxon>Mentheae</taxon>
        <taxon>Salviinae</taxon>
        <taxon>Salvia</taxon>
        <taxon>Salvia subgen. Calosphace</taxon>
        <taxon>core Calosphace</taxon>
    </lineage>
</organism>
<sequence length="489" mass="55534">MNSGESDAVNESPNSTPPLKDEFRSALLSFASTYAKGPLAGYSSTSDFSSFSVEVIYDKLEVNSLLNEAIRDLRRIADSMIAAGNSRECIRVYAGARKSALDESFKILGIENSSAKIIQRLEWRVQQQKIRLWIRNAEICVRVLFAEERRLAEQIFKGLGNSDFDDACFVETVRDHADSLFNFAEAISNGRKSPEKMFSVLDLYITISNLLPDVKTVFQWKFGICVCKKAVDLLLSLADAARAILLEFETAVIGEPTNFLITGGSIHPLNTAVMDYIDSIVDYKQILTLLIVRKPLQIDLDFSTESSNSPLVLHLLCIIEALYLNLKAKSKHYKDAALSNFFVMNNVHYIVHRIKGSFELREMIGEEFTNRLADEYNLTASFYLNSWKGVFDCLEIDCFERLGGLLAGSFFWRLRFKAFQARFKEVVEAQSGWILAEAELRNELRILVLQMIMPLYTAFLHRHGRNVERLKQFGNFCDVEKVVMCLFEG</sequence>
<dbReference type="GO" id="GO:0015031">
    <property type="term" value="P:protein transport"/>
    <property type="evidence" value="ECO:0007669"/>
    <property type="project" value="UniProtKB-KW"/>
</dbReference>
<comment type="caution">
    <text evidence="5">The sequence shown here is derived from an EMBL/GenBank/DDBJ whole genome shotgun (WGS) entry which is preliminary data.</text>
</comment>
<keyword evidence="6" id="KW-1185">Reference proteome</keyword>
<dbReference type="InterPro" id="IPR046364">
    <property type="entry name" value="Exo70_C"/>
</dbReference>
<dbReference type="GO" id="GO:0005546">
    <property type="term" value="F:phosphatidylinositol-4,5-bisphosphate binding"/>
    <property type="evidence" value="ECO:0007669"/>
    <property type="project" value="InterPro"/>
</dbReference>
<name>A0A8X8ZAM0_SALSN</name>
<evidence type="ECO:0000259" key="4">
    <source>
        <dbReference type="Pfam" id="PF03081"/>
    </source>
</evidence>
<proteinExistence type="inferred from homology"/>
<evidence type="ECO:0000256" key="2">
    <source>
        <dbReference type="ARBA" id="ARBA00022448"/>
    </source>
</evidence>
<dbReference type="GO" id="GO:0000145">
    <property type="term" value="C:exocyst"/>
    <property type="evidence" value="ECO:0007669"/>
    <property type="project" value="InterPro"/>
</dbReference>
<dbReference type="OrthoDB" id="10298358at2759"/>
<dbReference type="PANTHER" id="PTHR12542">
    <property type="entry name" value="EXOCYST COMPLEX PROTEIN EXO70"/>
    <property type="match status" value="1"/>
</dbReference>
<dbReference type="PANTHER" id="PTHR12542:SF7">
    <property type="entry name" value="EXOCYST SUBUNIT EXO70 FAMILY PROTEIN"/>
    <property type="match status" value="1"/>
</dbReference>
<dbReference type="GO" id="GO:0006887">
    <property type="term" value="P:exocytosis"/>
    <property type="evidence" value="ECO:0007669"/>
    <property type="project" value="UniProtKB-KW"/>
</dbReference>
<comment type="similarity">
    <text evidence="1 3">Belongs to the EXO70 family.</text>
</comment>
<gene>
    <name evidence="5" type="ORF">SASPL_139381</name>
</gene>
<dbReference type="SUPFAM" id="SSF74788">
    <property type="entry name" value="Cullin repeat-like"/>
    <property type="match status" value="1"/>
</dbReference>
<comment type="function">
    <text evidence="3">Component of the exocyst complex.</text>
</comment>
<reference evidence="5" key="1">
    <citation type="submission" date="2018-01" db="EMBL/GenBank/DDBJ databases">
        <authorList>
            <person name="Mao J.F."/>
        </authorList>
    </citation>
    <scope>NUCLEOTIDE SEQUENCE</scope>
    <source>
        <strain evidence="5">Huo1</strain>
        <tissue evidence="5">Leaf</tissue>
    </source>
</reference>
<dbReference type="EMBL" id="PNBA02000015">
    <property type="protein sequence ID" value="KAG6397931.1"/>
    <property type="molecule type" value="Genomic_DNA"/>
</dbReference>
<evidence type="ECO:0000313" key="6">
    <source>
        <dbReference type="Proteomes" id="UP000298416"/>
    </source>
</evidence>
<dbReference type="Proteomes" id="UP000298416">
    <property type="component" value="Unassembled WGS sequence"/>
</dbReference>
<dbReference type="Gene3D" id="1.20.1280.170">
    <property type="entry name" value="Exocyst complex component Exo70"/>
    <property type="match status" value="1"/>
</dbReference>
<dbReference type="Pfam" id="PF03081">
    <property type="entry name" value="Exo70_C"/>
    <property type="match status" value="1"/>
</dbReference>
<feature type="domain" description="Exocyst complex subunit Exo70 C-terminal" evidence="4">
    <location>
        <begin position="133"/>
        <end position="468"/>
    </location>
</feature>
<protein>
    <recommendedName>
        <fullName evidence="3">Exocyst subunit Exo70 family protein</fullName>
    </recommendedName>
</protein>
<dbReference type="InterPro" id="IPR004140">
    <property type="entry name" value="Exo70"/>
</dbReference>
<reference evidence="5" key="2">
    <citation type="submission" date="2020-08" db="EMBL/GenBank/DDBJ databases">
        <title>Plant Genome Project.</title>
        <authorList>
            <person name="Zhang R.-G."/>
        </authorList>
    </citation>
    <scope>NUCLEOTIDE SEQUENCE</scope>
    <source>
        <strain evidence="5">Huo1</strain>
        <tissue evidence="5">Leaf</tissue>
    </source>
</reference>
<evidence type="ECO:0000313" key="5">
    <source>
        <dbReference type="EMBL" id="KAG6397931.1"/>
    </source>
</evidence>
<dbReference type="AlphaFoldDB" id="A0A8X8ZAM0"/>